<dbReference type="Pfam" id="PF23559">
    <property type="entry name" value="WHD_DRP"/>
    <property type="match status" value="1"/>
</dbReference>
<dbReference type="InterPro" id="IPR041118">
    <property type="entry name" value="Rx_N"/>
</dbReference>
<dbReference type="Gene3D" id="1.20.5.4130">
    <property type="match status" value="1"/>
</dbReference>
<dbReference type="InterPro" id="IPR002182">
    <property type="entry name" value="NB-ARC"/>
</dbReference>
<evidence type="ECO:0000256" key="7">
    <source>
        <dbReference type="SAM" id="Coils"/>
    </source>
</evidence>
<dbReference type="Proteomes" id="UP001652660">
    <property type="component" value="Chromosome 4c"/>
</dbReference>
<dbReference type="InterPro" id="IPR032675">
    <property type="entry name" value="LRR_dom_sf"/>
</dbReference>
<dbReference type="GeneID" id="113739482"/>
<dbReference type="CDD" id="cd14798">
    <property type="entry name" value="RX-CC_like"/>
    <property type="match status" value="1"/>
</dbReference>
<organism evidence="12 13">
    <name type="scientific">Coffea arabica</name>
    <name type="common">Arabian coffee</name>
    <dbReference type="NCBI Taxonomy" id="13443"/>
    <lineage>
        <taxon>Eukaryota</taxon>
        <taxon>Viridiplantae</taxon>
        <taxon>Streptophyta</taxon>
        <taxon>Embryophyta</taxon>
        <taxon>Tracheophyta</taxon>
        <taxon>Spermatophyta</taxon>
        <taxon>Magnoliopsida</taxon>
        <taxon>eudicotyledons</taxon>
        <taxon>Gunneridae</taxon>
        <taxon>Pentapetalae</taxon>
        <taxon>asterids</taxon>
        <taxon>lamiids</taxon>
        <taxon>Gentianales</taxon>
        <taxon>Rubiaceae</taxon>
        <taxon>Ixoroideae</taxon>
        <taxon>Gardenieae complex</taxon>
        <taxon>Bertiereae - Coffeeae clade</taxon>
        <taxon>Coffeeae</taxon>
        <taxon>Coffea</taxon>
    </lineage>
</organism>
<evidence type="ECO:0000256" key="6">
    <source>
        <dbReference type="ARBA" id="ARBA00022840"/>
    </source>
</evidence>
<keyword evidence="12" id="KW-1185">Reference proteome</keyword>
<feature type="domain" description="Disease resistance R13L4/SHOC-2-like LRR" evidence="11">
    <location>
        <begin position="558"/>
        <end position="884"/>
    </location>
</feature>
<dbReference type="PRINTS" id="PR00364">
    <property type="entry name" value="DISEASERSIST"/>
</dbReference>
<keyword evidence="5" id="KW-0611">Plant defense</keyword>
<dbReference type="AlphaFoldDB" id="A0A6P6X416"/>
<dbReference type="PANTHER" id="PTHR23155">
    <property type="entry name" value="DISEASE RESISTANCE PROTEIN RP"/>
    <property type="match status" value="1"/>
</dbReference>
<dbReference type="InterPro" id="IPR027417">
    <property type="entry name" value="P-loop_NTPase"/>
</dbReference>
<dbReference type="InterPro" id="IPR036388">
    <property type="entry name" value="WH-like_DNA-bd_sf"/>
</dbReference>
<evidence type="ECO:0000256" key="3">
    <source>
        <dbReference type="ARBA" id="ARBA00022737"/>
    </source>
</evidence>
<dbReference type="GO" id="GO:0051607">
    <property type="term" value="P:defense response to virus"/>
    <property type="evidence" value="ECO:0007669"/>
    <property type="project" value="UniProtKB-ARBA"/>
</dbReference>
<dbReference type="OrthoDB" id="646178at2759"/>
<dbReference type="Gene3D" id="3.80.10.10">
    <property type="entry name" value="Ribonuclease Inhibitor"/>
    <property type="match status" value="2"/>
</dbReference>
<dbReference type="Gene3D" id="1.10.8.430">
    <property type="entry name" value="Helical domain of apoptotic protease-activating factors"/>
    <property type="match status" value="1"/>
</dbReference>
<feature type="domain" description="Disease resistance N-terminal" evidence="9">
    <location>
        <begin position="13"/>
        <end position="95"/>
    </location>
</feature>
<dbReference type="GO" id="GO:0005524">
    <property type="term" value="F:ATP binding"/>
    <property type="evidence" value="ECO:0007669"/>
    <property type="project" value="UniProtKB-KW"/>
</dbReference>
<evidence type="ECO:0000259" key="8">
    <source>
        <dbReference type="Pfam" id="PF00931"/>
    </source>
</evidence>
<dbReference type="Gene3D" id="3.40.50.300">
    <property type="entry name" value="P-loop containing nucleotide triphosphate hydrolases"/>
    <property type="match status" value="1"/>
</dbReference>
<dbReference type="InterPro" id="IPR038005">
    <property type="entry name" value="RX-like_CC"/>
</dbReference>
<evidence type="ECO:0000259" key="9">
    <source>
        <dbReference type="Pfam" id="PF18052"/>
    </source>
</evidence>
<evidence type="ECO:0000256" key="2">
    <source>
        <dbReference type="ARBA" id="ARBA00022614"/>
    </source>
</evidence>
<dbReference type="InterPro" id="IPR058922">
    <property type="entry name" value="WHD_DRP"/>
</dbReference>
<sequence length="912" mass="104632">MADPVTSLVIDPVISFVVERTGELLIQKIVFLKGVRRQVERLKNDLERMRCFLKDADHKQIKYESIRNWVSEIRAAAYDAEDVIEIFASKIESIKDKGFVTRLAYYPWRIVSLNKIGKEIESLQKRLDDIAASREKYDIKNLGEGTTTHGEELQRLRRSSPLSEDKDIVGFEEITKYLVKELWKDDRNRRVVSIVGMGGAGKTTLAKKVYNHADVTKRFKCRAWVCVSSSYDYKKLLSAIIKQLNPTTKELLEVLEMMQEEDLERRLYQDLQDKCYLVVLDDVWEVAAWDNLARRAFPDVGTSSRVLLTSRKRDVAQHADALSKPHELKTLGEEDSWHLFLKKALVHEANAGCPPDLEAVGREITRRCGGLPLAITVIGGLLLGKKRWKSEWENVLNDFGAYLSRSQSEAGEINEAGAILELSYADLPTNLKFCFLYLGLFPEDSVISVRKLIHMWVAEGIMQKRDAKKLKETAAYEDVERLCSRNMVQVAEMTADERIKSCRVHDLLRDLAIRKAEDENFFQIHGTRDDQISAKSRYLAVHSLPLEKIYFGTSTPPLRSLLFFNGHGDRENISLIFKSFKKLRILELDLDLEDVGMYFNLPKEIGEVRLLRYLGLRDASIRRLAPIRRLPNSVGCLRYLQTLDIRGRFDRTVKVSNFIWKLESLRHLYAYKLECDVPLKIEGLRNLQTLSGIRFEDVMHNNMITLTSLRKLGIWVDERSEIDKLCMHLSEVGSLKTLHLYRAIGSEWPSLAGLSKLHHVTELKLKLPTSLLARTMLAPDFPPNLSRLSLNLTFFRDDPMPVLEKLGQLSFLKLKSASWGPQHMVISRHGFHQLKFLGLSRLYSLEEIKVEEGALPQLRCLRIRDCSKLQKLPEELKHISSLDALELVDMPEDFISGLDADTVSSVPNLRIF</sequence>
<evidence type="ECO:0000259" key="10">
    <source>
        <dbReference type="Pfam" id="PF23559"/>
    </source>
</evidence>
<dbReference type="GO" id="GO:0098542">
    <property type="term" value="P:defense response to other organism"/>
    <property type="evidence" value="ECO:0007669"/>
    <property type="project" value="TreeGrafter"/>
</dbReference>
<feature type="coiled-coil region" evidence="7">
    <location>
        <begin position="32"/>
        <end position="59"/>
    </location>
</feature>
<dbReference type="Pfam" id="PF00931">
    <property type="entry name" value="NB-ARC"/>
    <property type="match status" value="1"/>
</dbReference>
<comment type="similarity">
    <text evidence="1">Belongs to the disease resistance NB-LRR family.</text>
</comment>
<dbReference type="InterPro" id="IPR042197">
    <property type="entry name" value="Apaf_helical"/>
</dbReference>
<evidence type="ECO:0000256" key="1">
    <source>
        <dbReference type="ARBA" id="ARBA00008894"/>
    </source>
</evidence>
<dbReference type="Pfam" id="PF23598">
    <property type="entry name" value="LRR_14"/>
    <property type="match status" value="1"/>
</dbReference>
<reference evidence="13" key="2">
    <citation type="submission" date="2025-08" db="UniProtKB">
        <authorList>
            <consortium name="RefSeq"/>
        </authorList>
    </citation>
    <scope>IDENTIFICATION</scope>
    <source>
        <tissue evidence="13">Leaves</tissue>
    </source>
</reference>
<feature type="domain" description="NB-ARC" evidence="8">
    <location>
        <begin position="176"/>
        <end position="346"/>
    </location>
</feature>
<gene>
    <name evidence="13" type="primary">LOC113739482</name>
</gene>
<dbReference type="FunFam" id="1.10.10.10:FF:000322">
    <property type="entry name" value="Probable disease resistance protein At1g63360"/>
    <property type="match status" value="1"/>
</dbReference>
<feature type="domain" description="Disease resistance protein winged helix" evidence="10">
    <location>
        <begin position="440"/>
        <end position="512"/>
    </location>
</feature>
<dbReference type="Gene3D" id="1.10.10.10">
    <property type="entry name" value="Winged helix-like DNA-binding domain superfamily/Winged helix DNA-binding domain"/>
    <property type="match status" value="1"/>
</dbReference>
<evidence type="ECO:0000259" key="11">
    <source>
        <dbReference type="Pfam" id="PF23598"/>
    </source>
</evidence>
<evidence type="ECO:0000256" key="4">
    <source>
        <dbReference type="ARBA" id="ARBA00022741"/>
    </source>
</evidence>
<name>A0A6P6X416_COFAR</name>
<accession>A0A6P6X416</accession>
<keyword evidence="4" id="KW-0547">Nucleotide-binding</keyword>
<dbReference type="InterPro" id="IPR055414">
    <property type="entry name" value="LRR_R13L4/SHOC2-like"/>
</dbReference>
<proteinExistence type="inferred from homology"/>
<dbReference type="RefSeq" id="XP_027122503.1">
    <property type="nucleotide sequence ID" value="XM_027266702.2"/>
</dbReference>
<keyword evidence="6" id="KW-0067">ATP-binding</keyword>
<dbReference type="SUPFAM" id="SSF52540">
    <property type="entry name" value="P-loop containing nucleoside triphosphate hydrolases"/>
    <property type="match status" value="1"/>
</dbReference>
<dbReference type="InterPro" id="IPR044974">
    <property type="entry name" value="Disease_R_plants"/>
</dbReference>
<keyword evidence="2" id="KW-0433">Leucine-rich repeat</keyword>
<evidence type="ECO:0000313" key="13">
    <source>
        <dbReference type="RefSeq" id="XP_027122503.1"/>
    </source>
</evidence>
<dbReference type="FunFam" id="3.40.50.300:FF:001091">
    <property type="entry name" value="Probable disease resistance protein At1g61300"/>
    <property type="match status" value="1"/>
</dbReference>
<keyword evidence="7" id="KW-0175">Coiled coil</keyword>
<dbReference type="Pfam" id="PF18052">
    <property type="entry name" value="Rx_N"/>
    <property type="match status" value="1"/>
</dbReference>
<evidence type="ECO:0000313" key="12">
    <source>
        <dbReference type="Proteomes" id="UP001652660"/>
    </source>
</evidence>
<dbReference type="GO" id="GO:0043531">
    <property type="term" value="F:ADP binding"/>
    <property type="evidence" value="ECO:0007669"/>
    <property type="project" value="InterPro"/>
</dbReference>
<feature type="coiled-coil region" evidence="7">
    <location>
        <begin position="113"/>
        <end position="140"/>
    </location>
</feature>
<reference evidence="12" key="1">
    <citation type="journal article" date="2025" name="Foods">
        <title>Unveiling the Microbial Signatures of Arabica Coffee Cherries: Insights into Ripeness Specific Diversity, Functional Traits, and Implications for Quality and Safety.</title>
        <authorList>
            <consortium name="RefSeq"/>
            <person name="Tenea G.N."/>
            <person name="Cifuentes V."/>
            <person name="Reyes P."/>
            <person name="Cevallos-Vallejos M."/>
        </authorList>
    </citation>
    <scope>NUCLEOTIDE SEQUENCE [LARGE SCALE GENOMIC DNA]</scope>
</reference>
<evidence type="ECO:0000256" key="5">
    <source>
        <dbReference type="ARBA" id="ARBA00022821"/>
    </source>
</evidence>
<keyword evidence="3" id="KW-0677">Repeat</keyword>
<dbReference type="PANTHER" id="PTHR23155:SF1193">
    <property type="entry name" value="DISEASE RESISTANCE PROTEIN RPP13-RELATED"/>
    <property type="match status" value="1"/>
</dbReference>
<protein>
    <submittedName>
        <fullName evidence="13">Disease resistance RPP13-like protein 3</fullName>
    </submittedName>
</protein>
<dbReference type="SUPFAM" id="SSF52058">
    <property type="entry name" value="L domain-like"/>
    <property type="match status" value="1"/>
</dbReference>